<sequence length="241" mass="28076">MTNTCTRTSEVDKTVNALLEVLEREEDILETEWIQRESLPRLTDLTQSFGRPMGSPLSPLLENMYMDKLEREFEKSPLQPRMLMQYLDDYFALLSHAKNCIKVLLKEKKTLFASLPTQHEKTDKMDCSGVYRIKCGTCEQKYIGRTGRKTAYESSKIQNSPKNMDTEETEIAEHIARTEHEIDCKSAERLAAYGENTRKRKIREAIEILTERSLLKRRLEEGRISENIANCLNKLREYQTT</sequence>
<keyword evidence="3" id="KW-1185">Reference proteome</keyword>
<proteinExistence type="predicted"/>
<name>A0A3S5BSK5_9PLAT</name>
<feature type="non-terminal residue" evidence="2">
    <location>
        <position position="1"/>
    </location>
</feature>
<evidence type="ECO:0000313" key="2">
    <source>
        <dbReference type="EMBL" id="VEL37765.1"/>
    </source>
</evidence>
<accession>A0A3S5BSK5</accession>
<dbReference type="EMBL" id="CAAALY010255927">
    <property type="protein sequence ID" value="VEL37765.1"/>
    <property type="molecule type" value="Genomic_DNA"/>
</dbReference>
<protein>
    <recommendedName>
        <fullName evidence="1">Reverse transcriptase domain-containing protein</fullName>
    </recommendedName>
</protein>
<reference evidence="2" key="1">
    <citation type="submission" date="2018-11" db="EMBL/GenBank/DDBJ databases">
        <authorList>
            <consortium name="Pathogen Informatics"/>
        </authorList>
    </citation>
    <scope>NUCLEOTIDE SEQUENCE</scope>
</reference>
<dbReference type="OrthoDB" id="10047121at2759"/>
<gene>
    <name evidence="2" type="ORF">PXEA_LOCUS31205</name>
</gene>
<dbReference type="Proteomes" id="UP000784294">
    <property type="component" value="Unassembled WGS sequence"/>
</dbReference>
<evidence type="ECO:0000259" key="1">
    <source>
        <dbReference type="PROSITE" id="PS50878"/>
    </source>
</evidence>
<dbReference type="InterPro" id="IPR000477">
    <property type="entry name" value="RT_dom"/>
</dbReference>
<dbReference type="CDD" id="cd00304">
    <property type="entry name" value="RT_like"/>
    <property type="match status" value="1"/>
</dbReference>
<organism evidence="2 3">
    <name type="scientific">Protopolystoma xenopodis</name>
    <dbReference type="NCBI Taxonomy" id="117903"/>
    <lineage>
        <taxon>Eukaryota</taxon>
        <taxon>Metazoa</taxon>
        <taxon>Spiralia</taxon>
        <taxon>Lophotrochozoa</taxon>
        <taxon>Platyhelminthes</taxon>
        <taxon>Monogenea</taxon>
        <taxon>Polyopisthocotylea</taxon>
        <taxon>Polystomatidea</taxon>
        <taxon>Polystomatidae</taxon>
        <taxon>Protopolystoma</taxon>
    </lineage>
</organism>
<feature type="domain" description="Reverse transcriptase" evidence="1">
    <location>
        <begin position="1"/>
        <end position="147"/>
    </location>
</feature>
<comment type="caution">
    <text evidence="2">The sequence shown here is derived from an EMBL/GenBank/DDBJ whole genome shotgun (WGS) entry which is preliminary data.</text>
</comment>
<dbReference type="AlphaFoldDB" id="A0A3S5BSK5"/>
<dbReference type="PROSITE" id="PS50878">
    <property type="entry name" value="RT_POL"/>
    <property type="match status" value="1"/>
</dbReference>
<evidence type="ECO:0000313" key="3">
    <source>
        <dbReference type="Proteomes" id="UP000784294"/>
    </source>
</evidence>